<protein>
    <submittedName>
        <fullName evidence="1">Uncharacterized protein</fullName>
    </submittedName>
</protein>
<organism evidence="1 2">
    <name type="scientific">Thermococcus pacificus</name>
    <dbReference type="NCBI Taxonomy" id="71998"/>
    <lineage>
        <taxon>Archaea</taxon>
        <taxon>Methanobacteriati</taxon>
        <taxon>Methanobacteriota</taxon>
        <taxon>Thermococci</taxon>
        <taxon>Thermococcales</taxon>
        <taxon>Thermococcaceae</taxon>
        <taxon>Thermococcus</taxon>
    </lineage>
</organism>
<proteinExistence type="predicted"/>
<dbReference type="KEGG" id="tpaf:A3L08_03030"/>
<accession>A0A218P6I2</accession>
<dbReference type="AlphaFoldDB" id="A0A218P6I2"/>
<dbReference type="GeneID" id="33315212"/>
<sequence>MRRRTNHVLGGEVPSTVEYTARSNPLEADYYRQFPEIFDGHHVYIPDDILHQISRKERKAMRKIRRGKMLSAEEAETILSLIKKIRRHHHTLELSDEEVLEHISIITQHVLNANRKNPGPWGETSFYNMRRIVRAYAEMKCLNLATLFEEALSRKLISLEEFSGLVYNLMNARKNLRAGGRVRLVDGSYITLRGTEPFFHWAETSISGVKEAAL</sequence>
<keyword evidence="2" id="KW-1185">Reference proteome</keyword>
<evidence type="ECO:0000313" key="2">
    <source>
        <dbReference type="Proteomes" id="UP000197418"/>
    </source>
</evidence>
<dbReference type="EMBL" id="CP015102">
    <property type="protein sequence ID" value="ASJ06377.1"/>
    <property type="molecule type" value="Genomic_DNA"/>
</dbReference>
<dbReference type="Proteomes" id="UP000197418">
    <property type="component" value="Chromosome"/>
</dbReference>
<name>A0A218P6I2_9EURY</name>
<evidence type="ECO:0000313" key="1">
    <source>
        <dbReference type="EMBL" id="ASJ06377.1"/>
    </source>
</evidence>
<gene>
    <name evidence="1" type="ORF">A3L08_03030</name>
</gene>
<reference evidence="1 2" key="1">
    <citation type="submission" date="2016-04" db="EMBL/GenBank/DDBJ databases">
        <title>Complete genome sequence of Thermococcus pacificus type strain P4.</title>
        <authorList>
            <person name="Oger P.M."/>
        </authorList>
    </citation>
    <scope>NUCLEOTIDE SEQUENCE [LARGE SCALE GENOMIC DNA]</scope>
    <source>
        <strain evidence="1 2">P-4</strain>
    </source>
</reference>
<dbReference type="RefSeq" id="WP_088853639.1">
    <property type="nucleotide sequence ID" value="NZ_CP015102.1"/>
</dbReference>